<comment type="caution">
    <text evidence="7">The sequence shown here is derived from an EMBL/GenBank/DDBJ whole genome shotgun (WGS) entry which is preliminary data.</text>
</comment>
<feature type="transmembrane region" description="Helical" evidence="6">
    <location>
        <begin position="356"/>
        <end position="376"/>
    </location>
</feature>
<evidence type="ECO:0000256" key="2">
    <source>
        <dbReference type="ARBA" id="ARBA00022692"/>
    </source>
</evidence>
<accession>A0AAW0SVB6</accession>
<feature type="transmembrane region" description="Helical" evidence="6">
    <location>
        <begin position="154"/>
        <end position="173"/>
    </location>
</feature>
<protein>
    <recommendedName>
        <fullName evidence="9">Amino acid transporter</fullName>
    </recommendedName>
</protein>
<feature type="transmembrane region" description="Helical" evidence="6">
    <location>
        <begin position="94"/>
        <end position="114"/>
    </location>
</feature>
<dbReference type="InterPro" id="IPR050598">
    <property type="entry name" value="AminoAcid_Transporter"/>
</dbReference>
<dbReference type="GO" id="GO:0016020">
    <property type="term" value="C:membrane"/>
    <property type="evidence" value="ECO:0007669"/>
    <property type="project" value="UniProtKB-SubCell"/>
</dbReference>
<feature type="transmembrane region" description="Helical" evidence="6">
    <location>
        <begin position="407"/>
        <end position="425"/>
    </location>
</feature>
<dbReference type="EMBL" id="JARAKH010000044">
    <property type="protein sequence ID" value="KAK8379016.1"/>
    <property type="molecule type" value="Genomic_DNA"/>
</dbReference>
<dbReference type="InterPro" id="IPR002293">
    <property type="entry name" value="AA/rel_permease1"/>
</dbReference>
<evidence type="ECO:0000256" key="5">
    <source>
        <dbReference type="SAM" id="MobiDB-lite"/>
    </source>
</evidence>
<dbReference type="Proteomes" id="UP001487740">
    <property type="component" value="Unassembled WGS sequence"/>
</dbReference>
<feature type="transmembrane region" description="Helical" evidence="6">
    <location>
        <begin position="270"/>
        <end position="291"/>
    </location>
</feature>
<keyword evidence="3 6" id="KW-1133">Transmembrane helix</keyword>
<proteinExistence type="predicted"/>
<gene>
    <name evidence="7" type="ORF">O3P69_009636</name>
</gene>
<feature type="transmembrane region" description="Helical" evidence="6">
    <location>
        <begin position="208"/>
        <end position="226"/>
    </location>
</feature>
<evidence type="ECO:0008006" key="9">
    <source>
        <dbReference type="Google" id="ProtNLM"/>
    </source>
</evidence>
<name>A0AAW0SVB6_SCYPA</name>
<feature type="transmembrane region" description="Helical" evidence="6">
    <location>
        <begin position="311"/>
        <end position="336"/>
    </location>
</feature>
<evidence type="ECO:0000256" key="4">
    <source>
        <dbReference type="ARBA" id="ARBA00023136"/>
    </source>
</evidence>
<feature type="transmembrane region" description="Helical" evidence="6">
    <location>
        <begin position="238"/>
        <end position="258"/>
    </location>
</feature>
<evidence type="ECO:0000313" key="8">
    <source>
        <dbReference type="Proteomes" id="UP001487740"/>
    </source>
</evidence>
<dbReference type="Gene3D" id="1.20.1740.10">
    <property type="entry name" value="Amino acid/polyamine transporter I"/>
    <property type="match status" value="1"/>
</dbReference>
<feature type="transmembrane region" description="Helical" evidence="6">
    <location>
        <begin position="465"/>
        <end position="488"/>
    </location>
</feature>
<sequence length="549" mass="59688">MHVDCRRMGRILRTKEMEVFPAATERGAGDAGARTGEKWANAQGTPKEPPTSSEERARNLEELPKSITESGEDDGKDCVGKVGMRRELNLADSIFLLIGITSGSAIFISANGVLQYSGSVGLSLLVWALSGLISLVGAFVYTELATMIPSSGGAYSYVLAAYGRVAAFVYLWMSLFLEEANMLAIDALTFGTYVLQPFFPDSQTPPEIPVRLMAAVIILFLAWLNIRSVKASVVLQNVLMFPKFVILGAITIVGIYRLATSPSSSFNDSFANTFTGPATIATAFYQGLYTYNGWDNITCVVEEVKKPTKTLLAAMSTALILLITLYLLVNVAYFAVLEPGEILFSPAVAVTFGRESFGVMAWSVPVFVAVSTVGSLNGKTLTQSRVVFVGARHGQLPASLALVGKRCTPVTAIIFMSAIALLYLVTVDIFALINVVSFSSTLCQVGVISGLLHLRRKRPNWERPFKVWTVVAVGYLAVMVALVVLPVLVEPVTVGITLTLIFTALMVYWLLLNRPITAPAYLRGSRRFFRFVQILLEVTPESDDLRLVN</sequence>
<evidence type="ECO:0000256" key="3">
    <source>
        <dbReference type="ARBA" id="ARBA00022989"/>
    </source>
</evidence>
<reference evidence="7 8" key="1">
    <citation type="submission" date="2023-03" db="EMBL/GenBank/DDBJ databases">
        <title>High-quality genome of Scylla paramamosain provides insights in environmental adaptation.</title>
        <authorList>
            <person name="Zhang L."/>
        </authorList>
    </citation>
    <scope>NUCLEOTIDE SEQUENCE [LARGE SCALE GENOMIC DNA]</scope>
    <source>
        <strain evidence="7">LZ_2023a</strain>
        <tissue evidence="7">Muscle</tissue>
    </source>
</reference>
<keyword evidence="8" id="KW-1185">Reference proteome</keyword>
<comment type="subcellular location">
    <subcellularLocation>
        <location evidence="1">Membrane</location>
        <topology evidence="1">Multi-pass membrane protein</topology>
    </subcellularLocation>
</comment>
<organism evidence="7 8">
    <name type="scientific">Scylla paramamosain</name>
    <name type="common">Mud crab</name>
    <dbReference type="NCBI Taxonomy" id="85552"/>
    <lineage>
        <taxon>Eukaryota</taxon>
        <taxon>Metazoa</taxon>
        <taxon>Ecdysozoa</taxon>
        <taxon>Arthropoda</taxon>
        <taxon>Crustacea</taxon>
        <taxon>Multicrustacea</taxon>
        <taxon>Malacostraca</taxon>
        <taxon>Eumalacostraca</taxon>
        <taxon>Eucarida</taxon>
        <taxon>Decapoda</taxon>
        <taxon>Pleocyemata</taxon>
        <taxon>Brachyura</taxon>
        <taxon>Eubrachyura</taxon>
        <taxon>Portunoidea</taxon>
        <taxon>Portunidae</taxon>
        <taxon>Portuninae</taxon>
        <taxon>Scylla</taxon>
    </lineage>
</organism>
<dbReference type="PANTHER" id="PTHR11785">
    <property type="entry name" value="AMINO ACID TRANSPORTER"/>
    <property type="match status" value="1"/>
</dbReference>
<feature type="transmembrane region" description="Helical" evidence="6">
    <location>
        <begin position="494"/>
        <end position="512"/>
    </location>
</feature>
<evidence type="ECO:0000256" key="1">
    <source>
        <dbReference type="ARBA" id="ARBA00004141"/>
    </source>
</evidence>
<evidence type="ECO:0000313" key="7">
    <source>
        <dbReference type="EMBL" id="KAK8379016.1"/>
    </source>
</evidence>
<dbReference type="PANTHER" id="PTHR11785:SF240">
    <property type="entry name" value="LD25378P"/>
    <property type="match status" value="1"/>
</dbReference>
<feature type="transmembrane region" description="Helical" evidence="6">
    <location>
        <begin position="431"/>
        <end position="453"/>
    </location>
</feature>
<dbReference type="AlphaFoldDB" id="A0AAW0SVB6"/>
<dbReference type="Pfam" id="PF13520">
    <property type="entry name" value="AA_permease_2"/>
    <property type="match status" value="1"/>
</dbReference>
<keyword evidence="4 6" id="KW-0472">Membrane</keyword>
<dbReference type="GO" id="GO:0015179">
    <property type="term" value="F:L-amino acid transmembrane transporter activity"/>
    <property type="evidence" value="ECO:0007669"/>
    <property type="project" value="TreeGrafter"/>
</dbReference>
<feature type="transmembrane region" description="Helical" evidence="6">
    <location>
        <begin position="120"/>
        <end position="142"/>
    </location>
</feature>
<keyword evidence="2 6" id="KW-0812">Transmembrane</keyword>
<evidence type="ECO:0000256" key="6">
    <source>
        <dbReference type="SAM" id="Phobius"/>
    </source>
</evidence>
<feature type="region of interest" description="Disordered" evidence="5">
    <location>
        <begin position="21"/>
        <end position="57"/>
    </location>
</feature>